<dbReference type="InterPro" id="IPR014944">
    <property type="entry name" value="Toxin_SymE-like"/>
</dbReference>
<feature type="domain" description="Toxin SymE-like" evidence="1">
    <location>
        <begin position="16"/>
        <end position="74"/>
    </location>
</feature>
<dbReference type="Proteomes" id="UP001205357">
    <property type="component" value="Unassembled WGS sequence"/>
</dbReference>
<comment type="caution">
    <text evidence="2">The sequence shown here is derived from an EMBL/GenBank/DDBJ whole genome shotgun (WGS) entry which is preliminary data.</text>
</comment>
<accession>A0ABT2DWN8</accession>
<reference evidence="2 3" key="1">
    <citation type="submission" date="2022-04" db="EMBL/GenBank/DDBJ databases">
        <title>Proposal of a three novel species of Scandinavium, Scandinavium hiltneri, Scandinavium manionii, Scandinavium tedordense.</title>
        <authorList>
            <person name="Maddock D.W."/>
            <person name="Brady C.L."/>
            <person name="Denman S."/>
            <person name="Arnold D."/>
        </authorList>
    </citation>
    <scope>NUCLEOTIDE SEQUENCE [LARGE SCALE GENOMIC DNA]</scope>
    <source>
        <strain evidence="2 3">H11S7</strain>
    </source>
</reference>
<dbReference type="EMBL" id="JALIGE010000067">
    <property type="protein sequence ID" value="MCS2160039.1"/>
    <property type="molecule type" value="Genomic_DNA"/>
</dbReference>
<evidence type="ECO:0000313" key="3">
    <source>
        <dbReference type="Proteomes" id="UP001205357"/>
    </source>
</evidence>
<protein>
    <submittedName>
        <fullName evidence="2">Type I toxin-antitoxin system SymE family toxin</fullName>
    </submittedName>
</protein>
<gene>
    <name evidence="2" type="ORF">MUU47_02640</name>
</gene>
<organism evidence="2 3">
    <name type="scientific">Scandinavium hiltneri</name>
    <dbReference type="NCBI Taxonomy" id="2926519"/>
    <lineage>
        <taxon>Bacteria</taxon>
        <taxon>Pseudomonadati</taxon>
        <taxon>Pseudomonadota</taxon>
        <taxon>Gammaproteobacteria</taxon>
        <taxon>Enterobacterales</taxon>
        <taxon>Enterobacteriaceae</taxon>
        <taxon>Scandinavium</taxon>
    </lineage>
</organism>
<evidence type="ECO:0000259" key="1">
    <source>
        <dbReference type="Pfam" id="PF08845"/>
    </source>
</evidence>
<evidence type="ECO:0000313" key="2">
    <source>
        <dbReference type="EMBL" id="MCS2160039.1"/>
    </source>
</evidence>
<dbReference type="Pfam" id="PF08845">
    <property type="entry name" value="SymE_toxin"/>
    <property type="match status" value="1"/>
</dbReference>
<dbReference type="RefSeq" id="WP_235033697.1">
    <property type="nucleotide sequence ID" value="NZ_JALIGE010000067.1"/>
</dbReference>
<proteinExistence type="predicted"/>
<keyword evidence="3" id="KW-1185">Reference proteome</keyword>
<name>A0ABT2DWN8_9ENTR</name>
<sequence>MNLPNALGVNTVKTARQIKVSYVRKRHQDPKTGRTRHYSRHPSLVLSGNWLEKAGFPTGVSVSVSVQHGQLILKPLYSAVTLPIET</sequence>